<dbReference type="CDD" id="cd00403">
    <property type="entry name" value="Ribosomal_L1"/>
    <property type="match status" value="1"/>
</dbReference>
<comment type="caution">
    <text evidence="2">The sequence shown here is derived from an EMBL/GenBank/DDBJ whole genome shotgun (WGS) entry which is preliminary data.</text>
</comment>
<evidence type="ECO:0008006" key="6">
    <source>
        <dbReference type="Google" id="ProtNLM"/>
    </source>
</evidence>
<feature type="compositionally biased region" description="Low complexity" evidence="1">
    <location>
        <begin position="21"/>
        <end position="45"/>
    </location>
</feature>
<dbReference type="Proteomes" id="UP000195871">
    <property type="component" value="Unassembled WGS sequence"/>
</dbReference>
<dbReference type="InterPro" id="IPR023674">
    <property type="entry name" value="Ribosomal_uL1-like"/>
</dbReference>
<dbReference type="EMBL" id="NHMM01000001">
    <property type="protein sequence ID" value="OUT24014.1"/>
    <property type="molecule type" value="Genomic_DNA"/>
</dbReference>
<dbReference type="EMBL" id="JQFK01000002">
    <property type="protein sequence ID" value="KGK40489.1"/>
    <property type="molecule type" value="Genomic_DNA"/>
</dbReference>
<dbReference type="AlphaFoldDB" id="A0A099P8F3"/>
<evidence type="ECO:0000313" key="4">
    <source>
        <dbReference type="Proteomes" id="UP000029867"/>
    </source>
</evidence>
<protein>
    <recommendedName>
        <fullName evidence="6">Proteasome-interacting protein CIC1</fullName>
    </recommendedName>
</protein>
<evidence type="ECO:0000313" key="3">
    <source>
        <dbReference type="EMBL" id="OUT24014.1"/>
    </source>
</evidence>
<evidence type="ECO:0000313" key="5">
    <source>
        <dbReference type="Proteomes" id="UP000195871"/>
    </source>
</evidence>
<dbReference type="Proteomes" id="UP000029867">
    <property type="component" value="Unassembled WGS sequence"/>
</dbReference>
<feature type="region of interest" description="Disordered" evidence="1">
    <location>
        <begin position="1"/>
        <end position="62"/>
    </location>
</feature>
<proteinExistence type="predicted"/>
<reference evidence="4" key="1">
    <citation type="journal article" date="2014" name="Microb. Cell Fact.">
        <title>Exploiting Issatchenkia orientalis SD108 for succinic acid production.</title>
        <authorList>
            <person name="Xiao H."/>
            <person name="Shao Z."/>
            <person name="Jiang Y."/>
            <person name="Dole S."/>
            <person name="Zhao H."/>
        </authorList>
    </citation>
    <scope>NUCLEOTIDE SEQUENCE [LARGE SCALE GENOMIC DNA]</scope>
    <source>
        <strain evidence="4">SD108</strain>
    </source>
</reference>
<dbReference type="VEuPathDB" id="FungiDB:C5L36_0C03810"/>
<evidence type="ECO:0000256" key="1">
    <source>
        <dbReference type="SAM" id="MobiDB-lite"/>
    </source>
</evidence>
<evidence type="ECO:0000313" key="2">
    <source>
        <dbReference type="EMBL" id="KGK40489.1"/>
    </source>
</evidence>
<organism evidence="2 4">
    <name type="scientific">Pichia kudriavzevii</name>
    <name type="common">Yeast</name>
    <name type="synonym">Issatchenkia orientalis</name>
    <dbReference type="NCBI Taxonomy" id="4909"/>
    <lineage>
        <taxon>Eukaryota</taxon>
        <taxon>Fungi</taxon>
        <taxon>Dikarya</taxon>
        <taxon>Ascomycota</taxon>
        <taxon>Saccharomycotina</taxon>
        <taxon>Pichiomycetes</taxon>
        <taxon>Pichiales</taxon>
        <taxon>Pichiaceae</taxon>
        <taxon>Pichia</taxon>
    </lineage>
</organism>
<reference evidence="3 5" key="3">
    <citation type="submission" date="2017-05" db="EMBL/GenBank/DDBJ databases">
        <title>The Genome Sequence of Candida krusei Ckrusei653.</title>
        <authorList>
            <person name="Cuomo C."/>
            <person name="Forche A."/>
            <person name="Young S."/>
            <person name="Abouelleil A."/>
            <person name="Cao P."/>
            <person name="Chapman S."/>
            <person name="Cusick C."/>
            <person name="Shea T."/>
            <person name="Nusbaum C."/>
            <person name="Birren B."/>
        </authorList>
    </citation>
    <scope>NUCLEOTIDE SEQUENCE [LARGE SCALE GENOMIC DNA]</scope>
    <source>
        <strain evidence="3 5">Ckrusei653</strain>
    </source>
</reference>
<gene>
    <name evidence="3" type="ORF">CAS74_000396</name>
    <name evidence="2" type="ORF">JL09_g330</name>
</gene>
<name>A0A099P8F3_PICKU</name>
<dbReference type="HOGENOM" id="CLU_049748_1_0_1"/>
<sequence>MASRKTRSSTAKASTEKPVESPKTTKVSKSTKSTKPNKTSKTSKNVVEDSKPEAPKSTNSNVINDEEVVQAINIKDKAIENAVSALSKWNKKQQETSAKKNLFDEDDEEIPVYLQVTANKYLSKSNVLKPRMITVPHPIHDLDDARVCIFVKDDLLDEESAARIEILKENELKNLAQIITVKDLKTKYNAYEKRRQLLSEYDIFLTDSSIANMIPKLLGKIFFESSKLPLTISVTENKKLSVDKFVKNFQKALNSIGFILPMGINMGFRLGMLGQDINNMKENIHAIARFLERFNIRLIQLKLTDSPSLPIYINKKIFTEDDVLKTDDTQNDGNRLNDIPLSIYAEGLKELGLDEEEANQIFGRKRKSDQLKDDSKTTTTKKSKN</sequence>
<accession>A0A099P8F3</accession>
<dbReference type="InterPro" id="IPR016095">
    <property type="entry name" value="Ribosomal_uL1_3-a/b-sand"/>
</dbReference>
<feature type="region of interest" description="Disordered" evidence="1">
    <location>
        <begin position="362"/>
        <end position="385"/>
    </location>
</feature>
<dbReference type="Pfam" id="PF00687">
    <property type="entry name" value="Ribosomal_L1"/>
    <property type="match status" value="1"/>
</dbReference>
<dbReference type="InterPro" id="IPR028364">
    <property type="entry name" value="Ribosomal_uL1/biogenesis"/>
</dbReference>
<reference evidence="2" key="2">
    <citation type="submission" date="2014-08" db="EMBL/GenBank/DDBJ databases">
        <title>Exploiting Issatchenkia orientalis SD108 for Succinic Acid Production.</title>
        <authorList>
            <person name="Xiao H."/>
            <person name="Shao Z."/>
            <person name="Jiang Y."/>
            <person name="Dole S."/>
            <person name="Zhao H."/>
        </authorList>
    </citation>
    <scope>NUCLEOTIDE SEQUENCE [LARGE SCALE GENOMIC DNA]</scope>
    <source>
        <strain evidence="2">SD108</strain>
    </source>
</reference>
<dbReference type="SUPFAM" id="SSF56808">
    <property type="entry name" value="Ribosomal protein L1"/>
    <property type="match status" value="1"/>
</dbReference>
<dbReference type="Gene3D" id="3.40.50.790">
    <property type="match status" value="1"/>
</dbReference>
<dbReference type="eggNOG" id="KOG1685">
    <property type="taxonomic scope" value="Eukaryota"/>
</dbReference>